<gene>
    <name evidence="1" type="ORF">MRATA1EN22A_LOCUS18985</name>
</gene>
<reference evidence="1" key="2">
    <citation type="submission" date="2025-03" db="EMBL/GenBank/DDBJ databases">
        <authorList>
            <consortium name="ELIXIR-Norway"/>
            <consortium name="Elixir Norway"/>
        </authorList>
    </citation>
    <scope>NUCLEOTIDE SEQUENCE</scope>
</reference>
<evidence type="ECO:0000313" key="1">
    <source>
        <dbReference type="EMBL" id="CAN0437816.1"/>
    </source>
</evidence>
<name>A0AC59ZIL5_RANTA</name>
<accession>A0AC59ZIL5</accession>
<protein>
    <submittedName>
        <fullName evidence="1">Uncharacterized protein</fullName>
    </submittedName>
</protein>
<dbReference type="Proteomes" id="UP001162501">
    <property type="component" value="Chromosome 3"/>
</dbReference>
<organism evidence="1 2">
    <name type="scientific">Rangifer tarandus platyrhynchus</name>
    <name type="common">Svalbard reindeer</name>
    <dbReference type="NCBI Taxonomy" id="3082113"/>
    <lineage>
        <taxon>Eukaryota</taxon>
        <taxon>Metazoa</taxon>
        <taxon>Chordata</taxon>
        <taxon>Craniata</taxon>
        <taxon>Vertebrata</taxon>
        <taxon>Euteleostomi</taxon>
        <taxon>Mammalia</taxon>
        <taxon>Eutheria</taxon>
        <taxon>Laurasiatheria</taxon>
        <taxon>Artiodactyla</taxon>
        <taxon>Ruminantia</taxon>
        <taxon>Pecora</taxon>
        <taxon>Cervidae</taxon>
        <taxon>Odocoileinae</taxon>
        <taxon>Rangifer</taxon>
    </lineage>
</organism>
<reference evidence="1" key="1">
    <citation type="submission" date="2023-05" db="EMBL/GenBank/DDBJ databases">
        <authorList>
            <consortium name="ELIXIR-Norway"/>
        </authorList>
    </citation>
    <scope>NUCLEOTIDE SEQUENCE</scope>
</reference>
<sequence length="189" mass="21597">MPVSSRLLNTQRQCGGFSFPRVMNLLPLNPRNRSYRERGGCVGVSAQDLMCYVGSSQQSRSQTDEAVIIISQIKMLWFQGNSMQLAKHSFQLLLRNLSASKTALPVLTLFTKDPCPLCDEAKEVLGPYKNRFILQEVDITLPENSAWYDRYKFDIPVFHLNGQFLMMHRVNISKLEKQLQKLEQQGARG</sequence>
<dbReference type="EMBL" id="OX596087">
    <property type="protein sequence ID" value="CAN0437816.1"/>
    <property type="molecule type" value="Genomic_DNA"/>
</dbReference>
<proteinExistence type="predicted"/>
<evidence type="ECO:0000313" key="2">
    <source>
        <dbReference type="Proteomes" id="UP001162501"/>
    </source>
</evidence>